<feature type="transmembrane region" description="Helical" evidence="1">
    <location>
        <begin position="55"/>
        <end position="75"/>
    </location>
</feature>
<gene>
    <name evidence="2" type="ORF">DWX94_08655</name>
</gene>
<feature type="transmembrane region" description="Helical" evidence="1">
    <location>
        <begin position="96"/>
        <end position="121"/>
    </location>
</feature>
<evidence type="ECO:0000313" key="2">
    <source>
        <dbReference type="EMBL" id="RGS41413.1"/>
    </source>
</evidence>
<keyword evidence="1" id="KW-0812">Transmembrane</keyword>
<dbReference type="OrthoDB" id="1854330at2"/>
<dbReference type="Proteomes" id="UP000283295">
    <property type="component" value="Unassembled WGS sequence"/>
</dbReference>
<feature type="transmembrane region" description="Helical" evidence="1">
    <location>
        <begin position="141"/>
        <end position="164"/>
    </location>
</feature>
<feature type="transmembrane region" description="Helical" evidence="1">
    <location>
        <begin position="206"/>
        <end position="227"/>
    </location>
</feature>
<dbReference type="AlphaFoldDB" id="A0A3R5YTQ4"/>
<sequence>MEQKEKIKYQRNCLLGALGAALLIVGDLCISIVPASPADKGLYVRGAYLNGDFQLWRVALLLVTGLVGMFFYAFGIDAISEQILPKYRKTKALVKYAGLMYVASAATLHFLVGTLAYWVTYLSEHIGREQAIAYVDDYYNLLFPAVSIVYIPTALLMLTSLISLLAGRTVMKRSMIVFHIITWQLIFVLIPDIRQAMGADISTLDYVFSQASGNTACLIWLVASFVYSKRNSN</sequence>
<evidence type="ECO:0000313" key="3">
    <source>
        <dbReference type="Proteomes" id="UP000283295"/>
    </source>
</evidence>
<comment type="caution">
    <text evidence="2">The sequence shown here is derived from an EMBL/GenBank/DDBJ whole genome shotgun (WGS) entry which is preliminary data.</text>
</comment>
<keyword evidence="1" id="KW-0472">Membrane</keyword>
<dbReference type="Pfam" id="PF20599">
    <property type="entry name" value="DUF6796"/>
    <property type="match status" value="1"/>
</dbReference>
<keyword evidence="1" id="KW-1133">Transmembrane helix</keyword>
<organism evidence="2 3">
    <name type="scientific">Coprococcus eutactus</name>
    <dbReference type="NCBI Taxonomy" id="33043"/>
    <lineage>
        <taxon>Bacteria</taxon>
        <taxon>Bacillati</taxon>
        <taxon>Bacillota</taxon>
        <taxon>Clostridia</taxon>
        <taxon>Lachnospirales</taxon>
        <taxon>Lachnospiraceae</taxon>
        <taxon>Coprococcus</taxon>
    </lineage>
</organism>
<protein>
    <submittedName>
        <fullName evidence="2">Uncharacterized protein</fullName>
    </submittedName>
</protein>
<evidence type="ECO:0000256" key="1">
    <source>
        <dbReference type="SAM" id="Phobius"/>
    </source>
</evidence>
<feature type="transmembrane region" description="Helical" evidence="1">
    <location>
        <begin position="12"/>
        <end position="35"/>
    </location>
</feature>
<dbReference type="EMBL" id="QRVK01000020">
    <property type="protein sequence ID" value="RGS41413.1"/>
    <property type="molecule type" value="Genomic_DNA"/>
</dbReference>
<accession>A0A3R5YTQ4</accession>
<name>A0A3R5YTQ4_9FIRM</name>
<dbReference type="InterPro" id="IPR046475">
    <property type="entry name" value="DUF6796"/>
</dbReference>
<proteinExistence type="predicted"/>
<feature type="transmembrane region" description="Helical" evidence="1">
    <location>
        <begin position="176"/>
        <end position="194"/>
    </location>
</feature>
<reference evidence="2 3" key="1">
    <citation type="submission" date="2018-08" db="EMBL/GenBank/DDBJ databases">
        <title>A genome reference for cultivated species of the human gut microbiota.</title>
        <authorList>
            <person name="Zou Y."/>
            <person name="Xue W."/>
            <person name="Luo G."/>
        </authorList>
    </citation>
    <scope>NUCLEOTIDE SEQUENCE [LARGE SCALE GENOMIC DNA]</scope>
    <source>
        <strain evidence="2 3">AF22-21</strain>
    </source>
</reference>